<sequence length="90" mass="10465">MCIDENLSSEESAEEEIGIDFERLPFLDDISLVSEDAEIAYYRARCSEINKTPLFNIHRESAFITEQVTDLQMRMRGIRETYLKIAKSNN</sequence>
<organism evidence="1 2">
    <name type="scientific">Blepharisma stoltei</name>
    <dbReference type="NCBI Taxonomy" id="1481888"/>
    <lineage>
        <taxon>Eukaryota</taxon>
        <taxon>Sar</taxon>
        <taxon>Alveolata</taxon>
        <taxon>Ciliophora</taxon>
        <taxon>Postciliodesmatophora</taxon>
        <taxon>Heterotrichea</taxon>
        <taxon>Heterotrichida</taxon>
        <taxon>Blepharismidae</taxon>
        <taxon>Blepharisma</taxon>
    </lineage>
</organism>
<accession>A0AAU9JUK6</accession>
<evidence type="ECO:0000313" key="1">
    <source>
        <dbReference type="EMBL" id="CAG9330540.1"/>
    </source>
</evidence>
<dbReference type="EMBL" id="CAJZBQ010000051">
    <property type="protein sequence ID" value="CAG9330540.1"/>
    <property type="molecule type" value="Genomic_DNA"/>
</dbReference>
<evidence type="ECO:0000313" key="2">
    <source>
        <dbReference type="Proteomes" id="UP001162131"/>
    </source>
</evidence>
<reference evidence="1" key="1">
    <citation type="submission" date="2021-09" db="EMBL/GenBank/DDBJ databases">
        <authorList>
            <consortium name="AG Swart"/>
            <person name="Singh M."/>
            <person name="Singh A."/>
            <person name="Seah K."/>
            <person name="Emmerich C."/>
        </authorList>
    </citation>
    <scope>NUCLEOTIDE SEQUENCE</scope>
    <source>
        <strain evidence="1">ATCC30299</strain>
    </source>
</reference>
<dbReference type="Proteomes" id="UP001162131">
    <property type="component" value="Unassembled WGS sequence"/>
</dbReference>
<proteinExistence type="predicted"/>
<protein>
    <submittedName>
        <fullName evidence="1">Uncharacterized protein</fullName>
    </submittedName>
</protein>
<comment type="caution">
    <text evidence="1">The sequence shown here is derived from an EMBL/GenBank/DDBJ whole genome shotgun (WGS) entry which is preliminary data.</text>
</comment>
<gene>
    <name evidence="1" type="ORF">BSTOLATCC_MIC51123</name>
</gene>
<name>A0AAU9JUK6_9CILI</name>
<keyword evidence="2" id="KW-1185">Reference proteome</keyword>
<dbReference type="AlphaFoldDB" id="A0AAU9JUK6"/>